<comment type="caution">
    <text evidence="1">The sequence shown here is derived from an EMBL/GenBank/DDBJ whole genome shotgun (WGS) entry which is preliminary data.</text>
</comment>
<keyword evidence="2" id="KW-1185">Reference proteome</keyword>
<dbReference type="Proteomes" id="UP001185092">
    <property type="component" value="Unassembled WGS sequence"/>
</dbReference>
<dbReference type="AlphaFoldDB" id="A0AAE3XP89"/>
<evidence type="ECO:0000313" key="1">
    <source>
        <dbReference type="EMBL" id="MDR6240125.1"/>
    </source>
</evidence>
<proteinExistence type="predicted"/>
<gene>
    <name evidence="1" type="ORF">HNQ88_003191</name>
</gene>
<evidence type="ECO:0008006" key="3">
    <source>
        <dbReference type="Google" id="ProtNLM"/>
    </source>
</evidence>
<dbReference type="Gene3D" id="6.10.140.970">
    <property type="match status" value="1"/>
</dbReference>
<dbReference type="RefSeq" id="WP_309939987.1">
    <property type="nucleotide sequence ID" value="NZ_AP025305.1"/>
</dbReference>
<dbReference type="EMBL" id="JAVDQD010000004">
    <property type="protein sequence ID" value="MDR6240125.1"/>
    <property type="molecule type" value="Genomic_DNA"/>
</dbReference>
<name>A0AAE3XP89_9BACT</name>
<protein>
    <recommendedName>
        <fullName evidence="3">Peptidyl-prolyl cis-trans isomerase</fullName>
    </recommendedName>
</protein>
<evidence type="ECO:0000313" key="2">
    <source>
        <dbReference type="Proteomes" id="UP001185092"/>
    </source>
</evidence>
<accession>A0AAE3XP89</accession>
<sequence length="296" mass="35216">MKFIVNTAFKLSIAFLLGGMLTSCEFVEFKSNSKEANLSSQKPLARVYDKYLYEEELSTIMNSTTGSEDSLMILDKFIHTWIRRQLMMREAESNVGIDKVELEKKLQDYKFALLVHEYEKKYSRMHLNTQVSDEEVQKYYEQNKDNFQLNRNIVKADLVQLPKDAPSLKKFRKDLKSNKEDDRKDIKNYCFLNATNYSLDENWIDFTELVKNTPWESLPNMVDFLKKHTFVETSNDEFIFFIRIKEYKITDQIAPLLLVEDQIRKIILNKRKVQLISNLEEEIYNRAIKNNEFEIF</sequence>
<reference evidence="1" key="1">
    <citation type="submission" date="2023-07" db="EMBL/GenBank/DDBJ databases">
        <title>Genomic Encyclopedia of Type Strains, Phase IV (KMG-IV): sequencing the most valuable type-strain genomes for metagenomic binning, comparative biology and taxonomic classification.</title>
        <authorList>
            <person name="Goeker M."/>
        </authorList>
    </citation>
    <scope>NUCLEOTIDE SEQUENCE</scope>
    <source>
        <strain evidence="1">DSM 26174</strain>
    </source>
</reference>
<organism evidence="1 2">
    <name type="scientific">Aureibacter tunicatorum</name>
    <dbReference type="NCBI Taxonomy" id="866807"/>
    <lineage>
        <taxon>Bacteria</taxon>
        <taxon>Pseudomonadati</taxon>
        <taxon>Bacteroidota</taxon>
        <taxon>Cytophagia</taxon>
        <taxon>Cytophagales</taxon>
        <taxon>Persicobacteraceae</taxon>
        <taxon>Aureibacter</taxon>
    </lineage>
</organism>
<dbReference type="PROSITE" id="PS51257">
    <property type="entry name" value="PROKAR_LIPOPROTEIN"/>
    <property type="match status" value="1"/>
</dbReference>